<keyword evidence="1" id="KW-0812">Transmembrane</keyword>
<keyword evidence="1" id="KW-0472">Membrane</keyword>
<evidence type="ECO:0000313" key="3">
    <source>
        <dbReference type="Proteomes" id="UP000689967"/>
    </source>
</evidence>
<evidence type="ECO:0000313" key="2">
    <source>
        <dbReference type="EMBL" id="MBU8545765.1"/>
    </source>
</evidence>
<name>A0ABS6HAK1_9PROT</name>
<protein>
    <recommendedName>
        <fullName evidence="4">DUF304 domain-containing protein</fullName>
    </recommendedName>
</protein>
<sequence length="229" mass="25709">MANGKRRFRIRENIPSWADLRALGEIRAINNISYALLLMVPVLAAVWPVGRSLLADFDVNMPHLPSGLVSAFFASLGIFLAHIIYQWRCPAVIKNLSLQDYQVRQVSFYDAVTTDGFIETYCDQVSTLSATVDRDKVGGDLFDLVWELPLVRRQIEHQKGLQVSQSVAVSKAAKADIVRRLANVEYLVLSNKQPNFRLVCAMFYGMSVILVAAIVFRQVYFVAREGGLL</sequence>
<evidence type="ECO:0008006" key="4">
    <source>
        <dbReference type="Google" id="ProtNLM"/>
    </source>
</evidence>
<comment type="caution">
    <text evidence="2">The sequence shown here is derived from an EMBL/GenBank/DDBJ whole genome shotgun (WGS) entry which is preliminary data.</text>
</comment>
<accession>A0ABS6HAK1</accession>
<reference evidence="2 3" key="1">
    <citation type="submission" date="2021-01" db="EMBL/GenBank/DDBJ databases">
        <title>Roseomonas sp. nov, a bacterium isolated from an oil production mixture in Yumen Oilfield.</title>
        <authorList>
            <person name="Wu D."/>
        </authorList>
    </citation>
    <scope>NUCLEOTIDE SEQUENCE [LARGE SCALE GENOMIC DNA]</scope>
    <source>
        <strain evidence="2 3">ROY-5-3</strain>
    </source>
</reference>
<evidence type="ECO:0000256" key="1">
    <source>
        <dbReference type="SAM" id="Phobius"/>
    </source>
</evidence>
<feature type="transmembrane region" description="Helical" evidence="1">
    <location>
        <begin position="198"/>
        <end position="220"/>
    </location>
</feature>
<organism evidence="2 3">
    <name type="scientific">Falsiroseomonas oleicola</name>
    <dbReference type="NCBI Taxonomy" id="2801474"/>
    <lineage>
        <taxon>Bacteria</taxon>
        <taxon>Pseudomonadati</taxon>
        <taxon>Pseudomonadota</taxon>
        <taxon>Alphaproteobacteria</taxon>
        <taxon>Acetobacterales</taxon>
        <taxon>Roseomonadaceae</taxon>
        <taxon>Falsiroseomonas</taxon>
    </lineage>
</organism>
<gene>
    <name evidence="2" type="ORF">JJQ90_18725</name>
</gene>
<feature type="transmembrane region" description="Helical" evidence="1">
    <location>
        <begin position="28"/>
        <end position="47"/>
    </location>
</feature>
<dbReference type="RefSeq" id="WP_216877761.1">
    <property type="nucleotide sequence ID" value="NZ_JAERQM010000005.1"/>
</dbReference>
<keyword evidence="3" id="KW-1185">Reference proteome</keyword>
<feature type="transmembrane region" description="Helical" evidence="1">
    <location>
        <begin position="67"/>
        <end position="85"/>
    </location>
</feature>
<dbReference type="EMBL" id="JAERQM010000005">
    <property type="protein sequence ID" value="MBU8545765.1"/>
    <property type="molecule type" value="Genomic_DNA"/>
</dbReference>
<proteinExistence type="predicted"/>
<dbReference type="Proteomes" id="UP000689967">
    <property type="component" value="Unassembled WGS sequence"/>
</dbReference>
<keyword evidence="1" id="KW-1133">Transmembrane helix</keyword>